<dbReference type="GO" id="GO:0004525">
    <property type="term" value="F:ribonuclease III activity"/>
    <property type="evidence" value="ECO:0007669"/>
    <property type="project" value="InterPro"/>
</dbReference>
<feature type="domain" description="RNase III" evidence="2">
    <location>
        <begin position="82"/>
        <end position="232"/>
    </location>
</feature>
<dbReference type="PROSITE" id="PS00517">
    <property type="entry name" value="RNASE_3_1"/>
    <property type="match status" value="1"/>
</dbReference>
<dbReference type="GO" id="GO:0003723">
    <property type="term" value="F:RNA binding"/>
    <property type="evidence" value="ECO:0007669"/>
    <property type="project" value="TreeGrafter"/>
</dbReference>
<keyword evidence="1" id="KW-0378">Hydrolase</keyword>
<sequence length="312" mass="35638">MTEEISVVVGNPCDKDHRWMCSKTIADCVEALVGAYYAGGGLPAALQVMRWLGVNIKIDKVLVEEAKMSAFHWYHLSKVSEIEFLESKLNYMFTVKGLLLEAITHPSLQELGLDYCYQRLEFLGDSVWDLLITWHHFLSRKNIDPGVLTDLRSASVNNENFAQVAVRNNFDKYLRHRCGRDKDMKTAKAQAALCLLKQLKDNGYLENNSKLTKSKLNNPVHPITLPTRMDKGGPRTALFKLCRMLQWPMPEFESREEKFRPPITINGLKTPNFNLFMTKLPLHIPNSKVLTHGRAKNRQEKCTRFNSTCAAP</sequence>
<dbReference type="AlphaFoldDB" id="A0A9E7FVB6"/>
<name>A0A9E7FVB6_9LILI</name>
<dbReference type="Pfam" id="PF00636">
    <property type="entry name" value="Ribonuclease_3"/>
    <property type="match status" value="1"/>
</dbReference>
<organism evidence="3 4">
    <name type="scientific">Musa troglodytarum</name>
    <name type="common">fe'i banana</name>
    <dbReference type="NCBI Taxonomy" id="320322"/>
    <lineage>
        <taxon>Eukaryota</taxon>
        <taxon>Viridiplantae</taxon>
        <taxon>Streptophyta</taxon>
        <taxon>Embryophyta</taxon>
        <taxon>Tracheophyta</taxon>
        <taxon>Spermatophyta</taxon>
        <taxon>Magnoliopsida</taxon>
        <taxon>Liliopsida</taxon>
        <taxon>Zingiberales</taxon>
        <taxon>Musaceae</taxon>
        <taxon>Musa</taxon>
    </lineage>
</organism>
<dbReference type="PANTHER" id="PTHR14950:SF46">
    <property type="entry name" value="ENDORIBONUCLEASE DICER HOMOLOG 3"/>
    <property type="match status" value="1"/>
</dbReference>
<evidence type="ECO:0000313" key="4">
    <source>
        <dbReference type="Proteomes" id="UP001055439"/>
    </source>
</evidence>
<dbReference type="SUPFAM" id="SSF69065">
    <property type="entry name" value="RNase III domain-like"/>
    <property type="match status" value="2"/>
</dbReference>
<dbReference type="InterPro" id="IPR000999">
    <property type="entry name" value="RNase_III_dom"/>
</dbReference>
<dbReference type="GO" id="GO:0005737">
    <property type="term" value="C:cytoplasm"/>
    <property type="evidence" value="ECO:0007669"/>
    <property type="project" value="TreeGrafter"/>
</dbReference>
<evidence type="ECO:0000313" key="3">
    <source>
        <dbReference type="EMBL" id="URE03025.1"/>
    </source>
</evidence>
<reference evidence="3" key="1">
    <citation type="submission" date="2022-05" db="EMBL/GenBank/DDBJ databases">
        <title>The Musa troglodytarum L. genome provides insights into the mechanism of non-climacteric behaviour and enrichment of carotenoids.</title>
        <authorList>
            <person name="Wang J."/>
        </authorList>
    </citation>
    <scope>NUCLEOTIDE SEQUENCE</scope>
    <source>
        <tissue evidence="3">Leaf</tissue>
    </source>
</reference>
<dbReference type="GO" id="GO:0030422">
    <property type="term" value="P:siRNA processing"/>
    <property type="evidence" value="ECO:0007669"/>
    <property type="project" value="TreeGrafter"/>
</dbReference>
<proteinExistence type="predicted"/>
<dbReference type="CDD" id="cd00593">
    <property type="entry name" value="RIBOc"/>
    <property type="match status" value="2"/>
</dbReference>
<dbReference type="GO" id="GO:0005634">
    <property type="term" value="C:nucleus"/>
    <property type="evidence" value="ECO:0007669"/>
    <property type="project" value="TreeGrafter"/>
</dbReference>
<evidence type="ECO:0000259" key="2">
    <source>
        <dbReference type="PROSITE" id="PS50142"/>
    </source>
</evidence>
<dbReference type="Gene3D" id="1.10.1520.10">
    <property type="entry name" value="Ribonuclease III domain"/>
    <property type="match status" value="2"/>
</dbReference>
<accession>A0A9E7FVB6</accession>
<dbReference type="PROSITE" id="PS50142">
    <property type="entry name" value="RNASE_3_2"/>
    <property type="match status" value="1"/>
</dbReference>
<evidence type="ECO:0000256" key="1">
    <source>
        <dbReference type="ARBA" id="ARBA00022801"/>
    </source>
</evidence>
<dbReference type="InterPro" id="IPR036389">
    <property type="entry name" value="RNase_III_sf"/>
</dbReference>
<dbReference type="PANTHER" id="PTHR14950">
    <property type="entry name" value="DICER-RELATED"/>
    <property type="match status" value="1"/>
</dbReference>
<keyword evidence="4" id="KW-1185">Reference proteome</keyword>
<gene>
    <name evidence="3" type="ORF">MUK42_19700</name>
</gene>
<dbReference type="SMART" id="SM00535">
    <property type="entry name" value="RIBOc"/>
    <property type="match status" value="1"/>
</dbReference>
<dbReference type="Proteomes" id="UP001055439">
    <property type="component" value="Chromosome 5"/>
</dbReference>
<dbReference type="EMBL" id="CP097507">
    <property type="protein sequence ID" value="URE03025.1"/>
    <property type="molecule type" value="Genomic_DNA"/>
</dbReference>
<protein>
    <recommendedName>
        <fullName evidence="2">RNase III domain-containing protein</fullName>
    </recommendedName>
</protein>
<dbReference type="OrthoDB" id="6513042at2759"/>